<dbReference type="SUPFAM" id="SSF48371">
    <property type="entry name" value="ARM repeat"/>
    <property type="match status" value="1"/>
</dbReference>
<dbReference type="InterPro" id="IPR011989">
    <property type="entry name" value="ARM-like"/>
</dbReference>
<dbReference type="Gene3D" id="1.25.10.10">
    <property type="entry name" value="Leucine-rich Repeat Variant"/>
    <property type="match status" value="1"/>
</dbReference>
<dbReference type="GO" id="GO:0051879">
    <property type="term" value="F:Hsp90 protein binding"/>
    <property type="evidence" value="ECO:0007669"/>
    <property type="project" value="TreeGrafter"/>
</dbReference>
<dbReference type="InterPro" id="IPR024660">
    <property type="entry name" value="UCS_central_dom"/>
</dbReference>
<feature type="compositionally biased region" description="Acidic residues" evidence="3">
    <location>
        <begin position="334"/>
        <end position="346"/>
    </location>
</feature>
<sequence length="712" mass="75844">MSSSSTSDTDPAVAVLDAVLRRTQDKAWVSFAPDELAAVFSAFSPQRPVAVHTKGYLVLSAFCQRCRSEAPTPEEGTQVICRTFDAPTASRIADTEEPEALAGLTFLSALFDVDHLSASAIFTRDGTLEAVMDALDLFSKSRAVDLAVAHLLGRAAAHKACRALLGADHRNWLEWKSRQADDAELRAAAAVALVKLGKGANADAAEVGGAAEKAAMEDDELAALMKRLVVDARETSPLGDAVEGLAYMSTSPAVKEALSADEAFLRRLFTLVPKRKGAGAELVGESAASPLYGVVVIVANLCVYRPRLSAEEAQIAKLRRMAKTSQGSNQSQDQQEENDPLDDDDHVQERGRRLLKAGVMEALTSAVRATDSRAVRSVVGKAILSLVEDKENRGKVLQAGGAKALQTIIHSILPPSTSSNSNTIPQMEKDDFDAIQALAKLAITAAPVQVFGPNDGAIYDAIRPFALMVTHPNASLLQRFEGMMALTNLSSQSAEAATRIARADGLTNKVELLMLEDHTLVRRAATELVCNLVAGSEEVFNKWGGDRDKAAQGKLQVLVALCDVDDVPTRLAASGALATLTASPDACEGLAALERERHRVLPILGQLIDPSVVARPAADEGVEEDEDEPDALETVPGLVHRGIVCVRNLFVGVQRRSKAEQMELAWEADRVGVVRALVGAVKGCGQNPSSPILRPAAEALKWVLEHGIEIAV</sequence>
<comment type="subcellular location">
    <subcellularLocation>
        <location evidence="1">Cytoplasm</location>
    </subcellularLocation>
</comment>
<dbReference type="Proteomes" id="UP000292957">
    <property type="component" value="Unassembled WGS sequence"/>
</dbReference>
<evidence type="ECO:0000259" key="4">
    <source>
        <dbReference type="Pfam" id="PF11701"/>
    </source>
</evidence>
<reference evidence="5" key="1">
    <citation type="submission" date="2019-01" db="EMBL/GenBank/DDBJ databases">
        <title>Draft genome sequences of three monokaryotic isolates of the white-rot basidiomycete fungus Dichomitus squalens.</title>
        <authorList>
            <consortium name="DOE Joint Genome Institute"/>
            <person name="Lopez S.C."/>
            <person name="Andreopoulos B."/>
            <person name="Pangilinan J."/>
            <person name="Lipzen A."/>
            <person name="Riley R."/>
            <person name="Ahrendt S."/>
            <person name="Ng V."/>
            <person name="Barry K."/>
            <person name="Daum C."/>
            <person name="Grigoriev I.V."/>
            <person name="Hilden K.S."/>
            <person name="Makela M.R."/>
            <person name="de Vries R.P."/>
        </authorList>
    </citation>
    <scope>NUCLEOTIDE SEQUENCE [LARGE SCALE GENOMIC DNA]</scope>
    <source>
        <strain evidence="5">OM18370.1</strain>
    </source>
</reference>
<gene>
    <name evidence="5" type="ORF">BD311DRAFT_833153</name>
</gene>
<dbReference type="GO" id="GO:0005737">
    <property type="term" value="C:cytoplasm"/>
    <property type="evidence" value="ECO:0007669"/>
    <property type="project" value="UniProtKB-SubCell"/>
</dbReference>
<evidence type="ECO:0000313" key="5">
    <source>
        <dbReference type="EMBL" id="TBU29835.1"/>
    </source>
</evidence>
<proteinExistence type="predicted"/>
<accession>A0A4Q9MQM5</accession>
<feature type="compositionally biased region" description="Polar residues" evidence="3">
    <location>
        <begin position="323"/>
        <end position="333"/>
    </location>
</feature>
<dbReference type="PANTHER" id="PTHR45994:SF1">
    <property type="entry name" value="FI21225P1"/>
    <property type="match status" value="1"/>
</dbReference>
<organism evidence="5">
    <name type="scientific">Dichomitus squalens</name>
    <dbReference type="NCBI Taxonomy" id="114155"/>
    <lineage>
        <taxon>Eukaryota</taxon>
        <taxon>Fungi</taxon>
        <taxon>Dikarya</taxon>
        <taxon>Basidiomycota</taxon>
        <taxon>Agaricomycotina</taxon>
        <taxon>Agaricomycetes</taxon>
        <taxon>Polyporales</taxon>
        <taxon>Polyporaceae</taxon>
        <taxon>Dichomitus</taxon>
    </lineage>
</organism>
<keyword evidence="2" id="KW-0963">Cytoplasm</keyword>
<evidence type="ECO:0000256" key="3">
    <source>
        <dbReference type="SAM" id="MobiDB-lite"/>
    </source>
</evidence>
<evidence type="ECO:0000256" key="1">
    <source>
        <dbReference type="ARBA" id="ARBA00004496"/>
    </source>
</evidence>
<dbReference type="Pfam" id="PF11701">
    <property type="entry name" value="UNC45-central"/>
    <property type="match status" value="1"/>
</dbReference>
<feature type="region of interest" description="Disordered" evidence="3">
    <location>
        <begin position="321"/>
        <end position="346"/>
    </location>
</feature>
<dbReference type="OrthoDB" id="199930at2759"/>
<protein>
    <recommendedName>
        <fullName evidence="4">UNC-45/Cro1/She4 central domain-containing protein</fullName>
    </recommendedName>
</protein>
<evidence type="ECO:0000256" key="2">
    <source>
        <dbReference type="ARBA" id="ARBA00022490"/>
    </source>
</evidence>
<dbReference type="PANTHER" id="PTHR45994">
    <property type="entry name" value="FI21225P1"/>
    <property type="match status" value="1"/>
</dbReference>
<dbReference type="EMBL" id="ML143410">
    <property type="protein sequence ID" value="TBU29835.1"/>
    <property type="molecule type" value="Genomic_DNA"/>
</dbReference>
<dbReference type="InterPro" id="IPR016024">
    <property type="entry name" value="ARM-type_fold"/>
</dbReference>
<dbReference type="AlphaFoldDB" id="A0A4Q9MQM5"/>
<feature type="domain" description="UNC-45/Cro1/She4 central" evidence="4">
    <location>
        <begin position="36"/>
        <end position="196"/>
    </location>
</feature>
<name>A0A4Q9MQM5_9APHY</name>